<reference evidence="1" key="1">
    <citation type="submission" date="2021-01" db="EMBL/GenBank/DDBJ databases">
        <authorList>
            <person name="Corre E."/>
            <person name="Pelletier E."/>
            <person name="Niang G."/>
            <person name="Scheremetjew M."/>
            <person name="Finn R."/>
            <person name="Kale V."/>
            <person name="Holt S."/>
            <person name="Cochrane G."/>
            <person name="Meng A."/>
            <person name="Brown T."/>
            <person name="Cohen L."/>
        </authorList>
    </citation>
    <scope>NUCLEOTIDE SEQUENCE</scope>
    <source>
        <strain evidence="1">CCMP 2712</strain>
    </source>
</reference>
<evidence type="ECO:0000313" key="1">
    <source>
        <dbReference type="EMBL" id="CAE2302632.1"/>
    </source>
</evidence>
<protein>
    <recommendedName>
        <fullName evidence="2">Mitochondrial fission protein ELM1</fullName>
    </recommendedName>
</protein>
<dbReference type="AlphaFoldDB" id="A0A7S4NRH9"/>
<sequence>MTQAEVAGALLVVGGVSVACWMRNKKTRNTILNAPIPRQLDQCKNFFKGSSGSEVKVLILGNGCAGAENQCFGLLRHLQILSEKRNTRFRPIFVRVVPRYPLALLPNSVQVQLRTWMPQALFATHFDALQKERVNLLSGPFSGLVIASGRTTVLSSLYLRETSGNSACSIQIQQPHCSTHLFDAVVSPIHDVRSYKQDMKQNLWKLRDNQLFTIGSLHDVEPVRDEDRKSSSRHLCQLLPHLQQQTGPPDLLVSILIGSPTSKCPWTFQDLTGELQNVVQQLLTSTKKTAFFVTLSRRTSWKLAQEIEEWLERKVPYHQRYLFSPAKHDGRPNPYTHMLHGSQIIVITADSVSMASEASSTGKQVIIACRGRVRGKFVKFFEVLEEICGALPAEKFEEENLNKWETSRDENILDDTRKVAQELLDQLPLLQNR</sequence>
<accession>A0A7S4NRH9</accession>
<proteinExistence type="predicted"/>
<dbReference type="InterPro" id="IPR009367">
    <property type="entry name" value="Elm1-like"/>
</dbReference>
<dbReference type="Pfam" id="PF06258">
    <property type="entry name" value="Mito_fiss_Elm1"/>
    <property type="match status" value="1"/>
</dbReference>
<organism evidence="1">
    <name type="scientific">Guillardia theta</name>
    <name type="common">Cryptophyte</name>
    <name type="synonym">Cryptomonas phi</name>
    <dbReference type="NCBI Taxonomy" id="55529"/>
    <lineage>
        <taxon>Eukaryota</taxon>
        <taxon>Cryptophyceae</taxon>
        <taxon>Pyrenomonadales</taxon>
        <taxon>Geminigeraceae</taxon>
        <taxon>Guillardia</taxon>
    </lineage>
</organism>
<gene>
    <name evidence="1" type="ORF">GTHE00462_LOCUS16830</name>
</gene>
<dbReference type="PANTHER" id="PTHR33986">
    <property type="entry name" value="OS02G0535700 PROTEIN"/>
    <property type="match status" value="1"/>
</dbReference>
<dbReference type="PANTHER" id="PTHR33986:SF15">
    <property type="entry name" value="MITOCHONDRIAL FISSION PROTEIN ELM1"/>
    <property type="match status" value="1"/>
</dbReference>
<name>A0A7S4NRH9_GUITH</name>
<dbReference type="EMBL" id="HBKN01021419">
    <property type="protein sequence ID" value="CAE2302632.1"/>
    <property type="molecule type" value="Transcribed_RNA"/>
</dbReference>
<evidence type="ECO:0008006" key="2">
    <source>
        <dbReference type="Google" id="ProtNLM"/>
    </source>
</evidence>